<accession>A0A078A136</accession>
<feature type="compositionally biased region" description="Low complexity" evidence="1">
    <location>
        <begin position="398"/>
        <end position="412"/>
    </location>
</feature>
<organism evidence="2 3">
    <name type="scientific">Stylonychia lemnae</name>
    <name type="common">Ciliate</name>
    <dbReference type="NCBI Taxonomy" id="5949"/>
    <lineage>
        <taxon>Eukaryota</taxon>
        <taxon>Sar</taxon>
        <taxon>Alveolata</taxon>
        <taxon>Ciliophora</taxon>
        <taxon>Intramacronucleata</taxon>
        <taxon>Spirotrichea</taxon>
        <taxon>Stichotrichia</taxon>
        <taxon>Sporadotrichida</taxon>
        <taxon>Oxytrichidae</taxon>
        <taxon>Stylonychinae</taxon>
        <taxon>Stylonychia</taxon>
    </lineage>
</organism>
<reference evidence="2 3" key="1">
    <citation type="submission" date="2014-06" db="EMBL/GenBank/DDBJ databases">
        <authorList>
            <person name="Swart Estienne"/>
        </authorList>
    </citation>
    <scope>NUCLEOTIDE SEQUENCE [LARGE SCALE GENOMIC DNA]</scope>
    <source>
        <strain evidence="2 3">130c</strain>
    </source>
</reference>
<feature type="compositionally biased region" description="Polar residues" evidence="1">
    <location>
        <begin position="9"/>
        <end position="28"/>
    </location>
</feature>
<keyword evidence="3" id="KW-1185">Reference proteome</keyword>
<evidence type="ECO:0000313" key="2">
    <source>
        <dbReference type="EMBL" id="CDW75946.1"/>
    </source>
</evidence>
<evidence type="ECO:0000256" key="1">
    <source>
        <dbReference type="SAM" id="MobiDB-lite"/>
    </source>
</evidence>
<dbReference type="AlphaFoldDB" id="A0A078A136"/>
<gene>
    <name evidence="2" type="primary">Contig18320.g19457</name>
    <name evidence="2" type="ORF">STYLEM_4942</name>
</gene>
<feature type="region of interest" description="Disordered" evidence="1">
    <location>
        <begin position="676"/>
        <end position="696"/>
    </location>
</feature>
<feature type="region of interest" description="Disordered" evidence="1">
    <location>
        <begin position="1"/>
        <end position="68"/>
    </location>
</feature>
<feature type="compositionally biased region" description="Polar residues" evidence="1">
    <location>
        <begin position="682"/>
        <end position="693"/>
    </location>
</feature>
<name>A0A078A136_STYLE</name>
<feature type="compositionally biased region" description="Low complexity" evidence="1">
    <location>
        <begin position="580"/>
        <end position="597"/>
    </location>
</feature>
<proteinExistence type="predicted"/>
<evidence type="ECO:0000313" key="3">
    <source>
        <dbReference type="Proteomes" id="UP000039865"/>
    </source>
</evidence>
<feature type="region of interest" description="Disordered" evidence="1">
    <location>
        <begin position="341"/>
        <end position="412"/>
    </location>
</feature>
<dbReference type="Proteomes" id="UP000039865">
    <property type="component" value="Unassembled WGS sequence"/>
</dbReference>
<dbReference type="EMBL" id="CCKQ01004794">
    <property type="protein sequence ID" value="CDW75946.1"/>
    <property type="molecule type" value="Genomic_DNA"/>
</dbReference>
<feature type="region of interest" description="Disordered" evidence="1">
    <location>
        <begin position="579"/>
        <end position="599"/>
    </location>
</feature>
<dbReference type="InParanoid" id="A0A078A136"/>
<feature type="compositionally biased region" description="Polar residues" evidence="1">
    <location>
        <begin position="59"/>
        <end position="68"/>
    </location>
</feature>
<feature type="compositionally biased region" description="Polar residues" evidence="1">
    <location>
        <begin position="361"/>
        <end position="385"/>
    </location>
</feature>
<protein>
    <submittedName>
        <fullName evidence="2">Uncharacterized protein</fullName>
    </submittedName>
</protein>
<sequence length="833" mass="95517">MDPFANMKSIPTQSLNGESVQFDQQLQLKSARDERTPKLRPVVLKRKTPRPNHEDESVISRNDSNNQSQSLNIQTFSMLYSERKQSVQNLPNLQQNLQHNKSYKDTSLALDLSLLKLKGSPSQKYLHSSVLQVYPSDSPITRTFASPPEYEEMRQGQGINYQDQNGIRHHIIINQSATDSKQQQKFRLSKIIEQYNKQRTNNNVIDNKINMARSINEEDSLIGKSDTIQHNQQQFQLSHTPIRKTFVTRKQSLPPLPTFQQNLKQQSKTIEMHSGENTPKNYNNNIKQYQIKQIDIHNTIQSKTINNDSPSTSININVQQQHDKIFIEAQNAYKDYHNQPQKINESQTSQKKEDGQGFDFSFSQLNTNSANESIVKATSKTPNQPRSRKQKFIDKQKQQQQIHQQSHQQNQISNENELANAKIYFRNQGNNNININPVISNDLVRTIESQNSGIIKQTNAEGKIQIRIPTQQLRTSKNRNNNVYLKQFLTPNKSNLEEVNNNQGDQNQFSVLNIENLENIQLRLSKQITQTDRPSSTYKQSQSVFNQQKSVITSHFQVYQDDEDDKNENFYSNETFEVESNQNNNSSAINSNANKQSRNNDFNLYQREKSFSMNNNKRSDQDVYNQTADFNNLNRSIMAMDTPISQASQHQLTIPSVSQFSDNGSTSQQIIQSYNDSKKIDSTSTQCSSPVSQNKKKRILKNQNLHSQTISKSMINTKPGRAVTARLKDGNNAAIYQQLNFQIQSQLKQNSNLEGRNAFQMPNLSQRTMSDQTSCQSSNMDAANQIKKALSKISQESIFRMNIVQQMSSQASTGNVTMMQEGFPSSQRYGQNQ</sequence>